<name>A0ABQ2CC49_9MICC</name>
<keyword evidence="2" id="KW-1185">Reference proteome</keyword>
<comment type="caution">
    <text evidence="1">The sequence shown here is derived from an EMBL/GenBank/DDBJ whole genome shotgun (WGS) entry which is preliminary data.</text>
</comment>
<accession>A0ABQ2CC49</accession>
<dbReference type="EMBL" id="BMKV01000002">
    <property type="protein sequence ID" value="GGI76907.1"/>
    <property type="molecule type" value="Genomic_DNA"/>
</dbReference>
<gene>
    <name evidence="1" type="ORF">GCM10007175_12490</name>
</gene>
<evidence type="ECO:0000313" key="2">
    <source>
        <dbReference type="Proteomes" id="UP000658754"/>
    </source>
</evidence>
<proteinExistence type="predicted"/>
<organism evidence="1 2">
    <name type="scientific">Pseudarthrobacter scleromae</name>
    <dbReference type="NCBI Taxonomy" id="158897"/>
    <lineage>
        <taxon>Bacteria</taxon>
        <taxon>Bacillati</taxon>
        <taxon>Actinomycetota</taxon>
        <taxon>Actinomycetes</taxon>
        <taxon>Micrococcales</taxon>
        <taxon>Micrococcaceae</taxon>
        <taxon>Pseudarthrobacter</taxon>
    </lineage>
</organism>
<reference evidence="2" key="1">
    <citation type="journal article" date="2019" name="Int. J. Syst. Evol. Microbiol.">
        <title>The Global Catalogue of Microorganisms (GCM) 10K type strain sequencing project: providing services to taxonomists for standard genome sequencing and annotation.</title>
        <authorList>
            <consortium name="The Broad Institute Genomics Platform"/>
            <consortium name="The Broad Institute Genome Sequencing Center for Infectious Disease"/>
            <person name="Wu L."/>
            <person name="Ma J."/>
        </authorList>
    </citation>
    <scope>NUCLEOTIDE SEQUENCE [LARGE SCALE GENOMIC DNA]</scope>
    <source>
        <strain evidence="2">CGMCC 1.3601</strain>
    </source>
</reference>
<sequence length="130" mass="13605">MEDSMQGTETHPRGARQFVGTAVVAVASYGPESTVLQLVTCTGEYVAYTVEDVPDHASAEELQRSGLPLSVKIQESGKQCWAMALTSVGPRRKEVTLGAALALQQAGVHAVVEGGLQAHVPCSAHSAPVH</sequence>
<dbReference type="Proteomes" id="UP000658754">
    <property type="component" value="Unassembled WGS sequence"/>
</dbReference>
<evidence type="ECO:0000313" key="1">
    <source>
        <dbReference type="EMBL" id="GGI76907.1"/>
    </source>
</evidence>
<protein>
    <submittedName>
        <fullName evidence="1">Uncharacterized protein</fullName>
    </submittedName>
</protein>